<evidence type="ECO:0008006" key="4">
    <source>
        <dbReference type="Google" id="ProtNLM"/>
    </source>
</evidence>
<gene>
    <name evidence="2" type="ORF">SAMN04488565_2381</name>
</gene>
<sequence>MSNSRVYEENVRDIINRPGEMRERGRTLTVPEKFGEGLAEIREGAELDLDVRLESVHEGILVSAEVATTMHAECGRCLKAFTTPFEVEFQELFAYTPTEADEYEVHGDHVDLEPPLRDAVVLALPFQPVCRPDCPGLDPESGELRDTEAAVPNSADIDPRWAALAGFAPEGAAAPEHAGAPHEVKTNAVEAEVDHGSGETPESASK</sequence>
<accession>A0A1H1A722</accession>
<protein>
    <recommendedName>
        <fullName evidence="4">DUF177 domain-containing protein</fullName>
    </recommendedName>
</protein>
<evidence type="ECO:0000313" key="3">
    <source>
        <dbReference type="Proteomes" id="UP000182690"/>
    </source>
</evidence>
<dbReference type="STRING" id="1079994.SAMN04488565_2381"/>
<dbReference type="RefSeq" id="WP_010157794.1">
    <property type="nucleotide sequence ID" value="NZ_FNKB01000001.1"/>
</dbReference>
<dbReference type="EMBL" id="FNKB01000001">
    <property type="protein sequence ID" value="SDQ35301.1"/>
    <property type="molecule type" value="Genomic_DNA"/>
</dbReference>
<dbReference type="Pfam" id="PF02620">
    <property type="entry name" value="YceD"/>
    <property type="match status" value="1"/>
</dbReference>
<evidence type="ECO:0000313" key="2">
    <source>
        <dbReference type="EMBL" id="SDQ35301.1"/>
    </source>
</evidence>
<proteinExistence type="predicted"/>
<dbReference type="Proteomes" id="UP000182690">
    <property type="component" value="Unassembled WGS sequence"/>
</dbReference>
<dbReference type="AlphaFoldDB" id="A0A1H1A722"/>
<organism evidence="2 3">
    <name type="scientific">Leucobacter chromiiresistens</name>
    <dbReference type="NCBI Taxonomy" id="1079994"/>
    <lineage>
        <taxon>Bacteria</taxon>
        <taxon>Bacillati</taxon>
        <taxon>Actinomycetota</taxon>
        <taxon>Actinomycetes</taxon>
        <taxon>Micrococcales</taxon>
        <taxon>Microbacteriaceae</taxon>
        <taxon>Leucobacter</taxon>
    </lineage>
</organism>
<feature type="region of interest" description="Disordered" evidence="1">
    <location>
        <begin position="170"/>
        <end position="206"/>
    </location>
</feature>
<name>A0A1H1A722_9MICO</name>
<evidence type="ECO:0000256" key="1">
    <source>
        <dbReference type="SAM" id="MobiDB-lite"/>
    </source>
</evidence>
<reference evidence="2 3" key="1">
    <citation type="submission" date="2016-10" db="EMBL/GenBank/DDBJ databases">
        <authorList>
            <person name="de Groot N.N."/>
        </authorList>
    </citation>
    <scope>NUCLEOTIDE SEQUENCE [LARGE SCALE GENOMIC DNA]</scope>
    <source>
        <strain evidence="2 3">DSM 22788</strain>
    </source>
</reference>
<dbReference type="InterPro" id="IPR003772">
    <property type="entry name" value="YceD"/>
</dbReference>